<feature type="compositionally biased region" description="Basic and acidic residues" evidence="2">
    <location>
        <begin position="15"/>
        <end position="29"/>
    </location>
</feature>
<protein>
    <recommendedName>
        <fullName evidence="5">Glycine-rich domain-containing protein 1</fullName>
    </recommendedName>
</protein>
<organism evidence="3 4">
    <name type="scientific">Aureobasidium subglaciale (strain EXF-2481)</name>
    <name type="common">Aureobasidium pullulans var. subglaciale</name>
    <dbReference type="NCBI Taxonomy" id="1043005"/>
    <lineage>
        <taxon>Eukaryota</taxon>
        <taxon>Fungi</taxon>
        <taxon>Dikarya</taxon>
        <taxon>Ascomycota</taxon>
        <taxon>Pezizomycotina</taxon>
        <taxon>Dothideomycetes</taxon>
        <taxon>Dothideomycetidae</taxon>
        <taxon>Dothideales</taxon>
        <taxon>Saccotheciaceae</taxon>
        <taxon>Aureobasidium</taxon>
    </lineage>
</organism>
<dbReference type="InterPro" id="IPR009836">
    <property type="entry name" value="GRDP-like"/>
</dbReference>
<dbReference type="OrthoDB" id="2684236at2759"/>
<feature type="coiled-coil region" evidence="1">
    <location>
        <begin position="108"/>
        <end position="135"/>
    </location>
</feature>
<dbReference type="PANTHER" id="PTHR34365:SF7">
    <property type="entry name" value="GLYCINE-RICH DOMAIN-CONTAINING PROTEIN 1"/>
    <property type="match status" value="1"/>
</dbReference>
<dbReference type="GeneID" id="25361823"/>
<dbReference type="Pfam" id="PF07173">
    <property type="entry name" value="GRDP-like"/>
    <property type="match status" value="1"/>
</dbReference>
<dbReference type="EMBL" id="KL584755">
    <property type="protein sequence ID" value="KEQ97129.1"/>
    <property type="molecule type" value="Genomic_DNA"/>
</dbReference>
<keyword evidence="4" id="KW-1185">Reference proteome</keyword>
<evidence type="ECO:0000313" key="4">
    <source>
        <dbReference type="Proteomes" id="UP000030641"/>
    </source>
</evidence>
<evidence type="ECO:0000256" key="2">
    <source>
        <dbReference type="SAM" id="MobiDB-lite"/>
    </source>
</evidence>
<sequence length="783" mass="86078">MGRLTRAFSRTGQSSKEKEALDAKVDSPEKSPSPPPPTYKEAKEDEWNAKNPPHIVNGFAELDLGSDGPDVPQPRDCEAHLKLLECFYRLKQRIARTEGLFGISINIVKDLDEVVPQAKTQVENKNNEISTLLAEKRWQVYVSRAVQRFSAWRNTIEAEAGYYTLSQATSLKGHRLARLVDPFHENTDALCFDHSNLIPIDILMVWHSYMLNPRAYLEDCAREGRMKMWHTPFPSRTVAEYIDPSTYYYEVGDAVTSEFEEQTGLHWDNLDDPNETIIKCPHCLASNTTIWTRCGEVTQKARERGSTRGNAPILGAVQDQLGASQGYADKDFALDCHQCGMQINHDSLCVGKLREDLKKLLQDDVILPGNLLGREGLPTKVGLISDSTGWAYFSFPSRLMRLGLARQILDLKSCDLKMLSVREVVEEYLSNRQAVKEAKWIGTTSKPYPDESLAIRRMMSRYWENSSPFAIDLVGAVTRQGSFIEKMHTIDWLHSPALSHTIPRLILKYTRFIGIIAKYSKMAVPTLDVDLAWHTHQLNPSQYLQYTVAKSRTFIDHDDKVVEAKLTDAFAETSKMYQRLYGEPYSECTCWYCEAVREANTSTASRLFRSNNATAADNLHDVPSDPKKSVHISTHNAVRPTGDKRYDEGVTRRLAELEKAYAKACSRADKKGKTRPKRDDYYYSDAYGYPVYMPAYAPYMGAMPYTPMVYPVYPGCMALGVGAAGNCCAGTCGAGAAAGSCGAMGGCGGAGGVAGCGGGGGGGGCGGGGGGGGGGCGGGGGGC</sequence>
<keyword evidence="1" id="KW-0175">Coiled coil</keyword>
<dbReference type="InParanoid" id="A0A074YM79"/>
<reference evidence="3 4" key="1">
    <citation type="journal article" date="2014" name="BMC Genomics">
        <title>Genome sequencing of four Aureobasidium pullulans varieties: biotechnological potential, stress tolerance, and description of new species.</title>
        <authorList>
            <person name="Gostin Ar C."/>
            <person name="Ohm R.A."/>
            <person name="Kogej T."/>
            <person name="Sonjak S."/>
            <person name="Turk M."/>
            <person name="Zajc J."/>
            <person name="Zalar P."/>
            <person name="Grube M."/>
            <person name="Sun H."/>
            <person name="Han J."/>
            <person name="Sharma A."/>
            <person name="Chiniquy J."/>
            <person name="Ngan C.Y."/>
            <person name="Lipzen A."/>
            <person name="Barry K."/>
            <person name="Grigoriev I.V."/>
            <person name="Gunde-Cimerman N."/>
        </authorList>
    </citation>
    <scope>NUCLEOTIDE SEQUENCE [LARGE SCALE GENOMIC DNA]</scope>
    <source>
        <strain evidence="3 4">EXF-2481</strain>
    </source>
</reference>
<name>A0A074YM79_AURSE</name>
<evidence type="ECO:0008006" key="5">
    <source>
        <dbReference type="Google" id="ProtNLM"/>
    </source>
</evidence>
<feature type="region of interest" description="Disordered" evidence="2">
    <location>
        <begin position="1"/>
        <end position="52"/>
    </location>
</feature>
<proteinExistence type="predicted"/>
<dbReference type="STRING" id="1043005.A0A074YM79"/>
<dbReference type="OMA" id="YCEAIRA"/>
<dbReference type="PANTHER" id="PTHR34365">
    <property type="entry name" value="ENOLASE (DUF1399)"/>
    <property type="match status" value="1"/>
</dbReference>
<accession>A0A074YM79</accession>
<evidence type="ECO:0000256" key="1">
    <source>
        <dbReference type="SAM" id="Coils"/>
    </source>
</evidence>
<dbReference type="AlphaFoldDB" id="A0A074YM79"/>
<evidence type="ECO:0000313" key="3">
    <source>
        <dbReference type="EMBL" id="KEQ97129.1"/>
    </source>
</evidence>
<dbReference type="HOGENOM" id="CLU_010103_3_1_1"/>
<dbReference type="Proteomes" id="UP000030641">
    <property type="component" value="Unassembled WGS sequence"/>
</dbReference>
<gene>
    <name evidence="3" type="ORF">AUEXF2481DRAFT_106927</name>
</gene>
<dbReference type="RefSeq" id="XP_013345629.1">
    <property type="nucleotide sequence ID" value="XM_013490175.1"/>
</dbReference>